<dbReference type="Gene3D" id="1.50.10.130">
    <property type="entry name" value="Terpene synthase, N-terminal domain"/>
    <property type="match status" value="1"/>
</dbReference>
<dbReference type="GO" id="GO:0000287">
    <property type="term" value="F:magnesium ion binding"/>
    <property type="evidence" value="ECO:0007669"/>
    <property type="project" value="InterPro"/>
</dbReference>
<reference evidence="7" key="1">
    <citation type="submission" date="2023-10" db="EMBL/GenBank/DDBJ databases">
        <authorList>
            <person name="Domelevo Entfellner J.-B."/>
        </authorList>
    </citation>
    <scope>NUCLEOTIDE SEQUENCE</scope>
</reference>
<dbReference type="InterPro" id="IPR044814">
    <property type="entry name" value="Terpene_cyclase_plant_C1"/>
</dbReference>
<feature type="domain" description="Terpene synthase metal-binding" evidence="6">
    <location>
        <begin position="268"/>
        <end position="505"/>
    </location>
</feature>
<gene>
    <name evidence="7" type="ORF">AYBTSS11_LOCUS30883</name>
</gene>
<dbReference type="FunFam" id="1.50.10.130:FF:000001">
    <property type="entry name" value="Isoprene synthase, chloroplastic"/>
    <property type="match status" value="1"/>
</dbReference>
<dbReference type="InterPro" id="IPR050148">
    <property type="entry name" value="Terpene_synthase-like"/>
</dbReference>
<dbReference type="SFLD" id="SFLDS00005">
    <property type="entry name" value="Isoprenoid_Synthase_Type_I"/>
    <property type="match status" value="1"/>
</dbReference>
<feature type="domain" description="Terpene synthase N-terminal" evidence="5">
    <location>
        <begin position="49"/>
        <end position="209"/>
    </location>
</feature>
<keyword evidence="4" id="KW-0456">Lyase</keyword>
<dbReference type="CDD" id="cd00684">
    <property type="entry name" value="Terpene_cyclase_plant_C1"/>
    <property type="match status" value="1"/>
</dbReference>
<dbReference type="GO" id="GO:0016102">
    <property type="term" value="P:diterpenoid biosynthetic process"/>
    <property type="evidence" value="ECO:0007669"/>
    <property type="project" value="InterPro"/>
</dbReference>
<evidence type="ECO:0000259" key="5">
    <source>
        <dbReference type="Pfam" id="PF01397"/>
    </source>
</evidence>
<keyword evidence="3" id="KW-0460">Magnesium</keyword>
<organism evidence="7 8">
    <name type="scientific">Sphenostylis stenocarpa</name>
    <dbReference type="NCBI Taxonomy" id="92480"/>
    <lineage>
        <taxon>Eukaryota</taxon>
        <taxon>Viridiplantae</taxon>
        <taxon>Streptophyta</taxon>
        <taxon>Embryophyta</taxon>
        <taxon>Tracheophyta</taxon>
        <taxon>Spermatophyta</taxon>
        <taxon>Magnoliopsida</taxon>
        <taxon>eudicotyledons</taxon>
        <taxon>Gunneridae</taxon>
        <taxon>Pentapetalae</taxon>
        <taxon>rosids</taxon>
        <taxon>fabids</taxon>
        <taxon>Fabales</taxon>
        <taxon>Fabaceae</taxon>
        <taxon>Papilionoideae</taxon>
        <taxon>50 kb inversion clade</taxon>
        <taxon>NPAAA clade</taxon>
        <taxon>indigoferoid/millettioid clade</taxon>
        <taxon>Phaseoleae</taxon>
        <taxon>Sphenostylis</taxon>
    </lineage>
</organism>
<keyword evidence="8" id="KW-1185">Reference proteome</keyword>
<accession>A0AA86W6B2</accession>
<dbReference type="PANTHER" id="PTHR31225">
    <property type="entry name" value="OS04G0344100 PROTEIN-RELATED"/>
    <property type="match status" value="1"/>
</dbReference>
<dbReference type="Pfam" id="PF03936">
    <property type="entry name" value="Terpene_synth_C"/>
    <property type="match status" value="1"/>
</dbReference>
<dbReference type="Proteomes" id="UP001189624">
    <property type="component" value="Chromosome 11"/>
</dbReference>
<dbReference type="FunFam" id="1.10.600.10:FF:000007">
    <property type="entry name" value="Isoprene synthase, chloroplastic"/>
    <property type="match status" value="1"/>
</dbReference>
<dbReference type="GO" id="GO:0010333">
    <property type="term" value="F:terpene synthase activity"/>
    <property type="evidence" value="ECO:0007669"/>
    <property type="project" value="InterPro"/>
</dbReference>
<dbReference type="InterPro" id="IPR036965">
    <property type="entry name" value="Terpene_synth_N_sf"/>
</dbReference>
<sequence>MSGAREEGEKLVAQGGHAAQYSVVQGREIRPRGGTRGAWYGLREVDGHIKQVQVLKEGVRKMLVSPIDNNFSSKLNFIDTVQRLGVSYHFEQEIEEALLQIYNVSTKNNDIITCDDDLHQVALLFRLLRQNGYRVSSSVFYKFKDQSEKFNERVATDIQGMLSLYEAAELRFHGEQILEEAHNFTSIQLNKFVISQFNPSFAAKVKHSLFRSLRKRLPRLDAVNYMAFYQEDLIHDENLLTFAKLDFNMLQEIHKKEVHDLSRWWTQELNVSTKLPFTRDRIVECYFWILGVYFEPRYYTARRLTAKTIAICSIIDDMYDAYGTIDELELFTNAIQRWDICCLVDLPEYMKLCYRAIMNVLEEIENETTKQGKPYCIKYAKKEMERLVKAQLAEARWCHCNHIPTTEEYMQVRKISSAYSLLITTSFFGMEDTTEEVLMWATSDPIIVTASTVICRLLDDIVGDEFEQQRKHVASSIQCYMKQHKTSRECAVEELHKMVENAWKDINDACLAPTQRIVNYARVIDELYKDEDNYTDAGGILKDHIEALLVNKMISKLKA</sequence>
<dbReference type="SFLD" id="SFLDG01019">
    <property type="entry name" value="Terpene_Cyclase_Like_1_C_Termi"/>
    <property type="match status" value="1"/>
</dbReference>
<dbReference type="GO" id="GO:0009611">
    <property type="term" value="P:response to wounding"/>
    <property type="evidence" value="ECO:0007669"/>
    <property type="project" value="UniProtKB-ARBA"/>
</dbReference>
<dbReference type="InterPro" id="IPR008949">
    <property type="entry name" value="Isoprenoid_synthase_dom_sf"/>
</dbReference>
<name>A0AA86W6B2_9FABA</name>
<dbReference type="SUPFAM" id="SSF48239">
    <property type="entry name" value="Terpenoid cyclases/Protein prenyltransferases"/>
    <property type="match status" value="1"/>
</dbReference>
<evidence type="ECO:0000259" key="6">
    <source>
        <dbReference type="Pfam" id="PF03936"/>
    </source>
</evidence>
<proteinExistence type="predicted"/>
<evidence type="ECO:0000256" key="4">
    <source>
        <dbReference type="ARBA" id="ARBA00023239"/>
    </source>
</evidence>
<dbReference type="Pfam" id="PF01397">
    <property type="entry name" value="Terpene_synth"/>
    <property type="match status" value="1"/>
</dbReference>
<dbReference type="GO" id="GO:0080027">
    <property type="term" value="P:response to herbivore"/>
    <property type="evidence" value="ECO:0007669"/>
    <property type="project" value="UniProtKB-ARBA"/>
</dbReference>
<dbReference type="InterPro" id="IPR005630">
    <property type="entry name" value="Terpene_synthase_metal-bd"/>
</dbReference>
<evidence type="ECO:0000313" key="7">
    <source>
        <dbReference type="EMBL" id="CAJ1978685.1"/>
    </source>
</evidence>
<keyword evidence="2" id="KW-0479">Metal-binding</keyword>
<dbReference type="Gramene" id="rna-AYBTSS11_LOCUS30883">
    <property type="protein sequence ID" value="CAJ1978685.1"/>
    <property type="gene ID" value="gene-AYBTSS11_LOCUS30883"/>
</dbReference>
<evidence type="ECO:0000256" key="1">
    <source>
        <dbReference type="ARBA" id="ARBA00001946"/>
    </source>
</evidence>
<protein>
    <submittedName>
        <fullName evidence="7">Uncharacterized protein</fullName>
    </submittedName>
</protein>
<dbReference type="InterPro" id="IPR001906">
    <property type="entry name" value="Terpene_synth_N"/>
</dbReference>
<dbReference type="SUPFAM" id="SSF48576">
    <property type="entry name" value="Terpenoid synthases"/>
    <property type="match status" value="1"/>
</dbReference>
<comment type="cofactor">
    <cofactor evidence="1">
        <name>Mg(2+)</name>
        <dbReference type="ChEBI" id="CHEBI:18420"/>
    </cofactor>
</comment>
<dbReference type="AlphaFoldDB" id="A0AA86W6B2"/>
<dbReference type="PANTHER" id="PTHR31225:SF221">
    <property type="entry name" value="(-)-GERMACRENE D SYNTHASE"/>
    <property type="match status" value="1"/>
</dbReference>
<dbReference type="EMBL" id="OY731408">
    <property type="protein sequence ID" value="CAJ1978685.1"/>
    <property type="molecule type" value="Genomic_DNA"/>
</dbReference>
<evidence type="ECO:0000256" key="3">
    <source>
        <dbReference type="ARBA" id="ARBA00022842"/>
    </source>
</evidence>
<dbReference type="Gene3D" id="1.10.600.10">
    <property type="entry name" value="Farnesyl Diphosphate Synthase"/>
    <property type="match status" value="1"/>
</dbReference>
<dbReference type="InterPro" id="IPR008930">
    <property type="entry name" value="Terpenoid_cyclase/PrenylTrfase"/>
</dbReference>
<evidence type="ECO:0000313" key="8">
    <source>
        <dbReference type="Proteomes" id="UP001189624"/>
    </source>
</evidence>
<evidence type="ECO:0000256" key="2">
    <source>
        <dbReference type="ARBA" id="ARBA00022723"/>
    </source>
</evidence>
<dbReference type="InterPro" id="IPR034741">
    <property type="entry name" value="Terpene_cyclase-like_1_C"/>
</dbReference>